<proteinExistence type="predicted"/>
<feature type="transmembrane region" description="Helical" evidence="2">
    <location>
        <begin position="60"/>
        <end position="80"/>
    </location>
</feature>
<keyword evidence="2" id="KW-0812">Transmembrane</keyword>
<evidence type="ECO:0000259" key="3">
    <source>
        <dbReference type="Pfam" id="PF00534"/>
    </source>
</evidence>
<dbReference type="EMBL" id="CP063073">
    <property type="protein sequence ID" value="QOQ78143.1"/>
    <property type="molecule type" value="Genomic_DNA"/>
</dbReference>
<gene>
    <name evidence="4" type="ORF">IMF22_02795</name>
</gene>
<sequence length="476" mass="53919">MILRGYEHYIAGKKRLKKPSLKQRIVKTLSSWKAMFLSHIEERLIAVDSYRGVVRLGVEATLLCLLLLLISPLLILVPLYRLQLKLNVVVQKCFRPVKRLINPLLASAEAPKEDTFVLRLYRRMEQVESERMLQLINTLTEVKAWYGPTAFWPAFNKIQAPRLMCVPDVVLADFPVGFSQVGGERFLQVYERVEAAIQGGQHFVTYSQQVKWQTLIERYALKSSAVSVVHHAPNDLSEHIAVKGCVDAEAASKNYCVMLFKRALRKTSNPAYASTFANGDVKFIFYASQFRPNKNLISLLKAYKHLLHNHFIRHKLILTGNAEGFAPVKAFIRDHHLENEVLCMHGLSVGELAACYALADLAVNPSLSEGGCPFTFTEALSVATPVVMARIPVTEEILVDAELQKVTFFDPYDWRDIAYRIEWGVQNRDELLGIQLRAYASLARRSWADVVNEHIDILEAISRTDSAAQERALCTH</sequence>
<evidence type="ECO:0000256" key="1">
    <source>
        <dbReference type="ARBA" id="ARBA00022679"/>
    </source>
</evidence>
<dbReference type="Proteomes" id="UP000594923">
    <property type="component" value="Chromosome"/>
</dbReference>
<keyword evidence="1 4" id="KW-0808">Transferase</keyword>
<dbReference type="PANTHER" id="PTHR46401:SF2">
    <property type="entry name" value="GLYCOSYLTRANSFERASE WBBK-RELATED"/>
    <property type="match status" value="1"/>
</dbReference>
<organism evidence="4 5">
    <name type="scientific">Pseudomonas poae</name>
    <dbReference type="NCBI Taxonomy" id="200451"/>
    <lineage>
        <taxon>Bacteria</taxon>
        <taxon>Pseudomonadati</taxon>
        <taxon>Pseudomonadota</taxon>
        <taxon>Gammaproteobacteria</taxon>
        <taxon>Pseudomonadales</taxon>
        <taxon>Pseudomonadaceae</taxon>
        <taxon>Pseudomonas</taxon>
    </lineage>
</organism>
<evidence type="ECO:0000313" key="5">
    <source>
        <dbReference type="Proteomes" id="UP000594923"/>
    </source>
</evidence>
<dbReference type="Gene3D" id="3.40.50.2000">
    <property type="entry name" value="Glycogen Phosphorylase B"/>
    <property type="match status" value="1"/>
</dbReference>
<name>A0A7M1KPL3_9PSED</name>
<dbReference type="InterPro" id="IPR001296">
    <property type="entry name" value="Glyco_trans_1"/>
</dbReference>
<dbReference type="SUPFAM" id="SSF53756">
    <property type="entry name" value="UDP-Glycosyltransferase/glycogen phosphorylase"/>
    <property type="match status" value="1"/>
</dbReference>
<keyword evidence="2" id="KW-1133">Transmembrane helix</keyword>
<dbReference type="GO" id="GO:0009103">
    <property type="term" value="P:lipopolysaccharide biosynthetic process"/>
    <property type="evidence" value="ECO:0007669"/>
    <property type="project" value="TreeGrafter"/>
</dbReference>
<accession>A0A7M1KPL3</accession>
<protein>
    <submittedName>
        <fullName evidence="4">Glycosyltransferase</fullName>
    </submittedName>
</protein>
<feature type="domain" description="Glycosyl transferase family 1" evidence="3">
    <location>
        <begin position="276"/>
        <end position="428"/>
    </location>
</feature>
<evidence type="ECO:0000256" key="2">
    <source>
        <dbReference type="SAM" id="Phobius"/>
    </source>
</evidence>
<keyword evidence="2" id="KW-0472">Membrane</keyword>
<dbReference type="Pfam" id="PF00534">
    <property type="entry name" value="Glycos_transf_1"/>
    <property type="match status" value="1"/>
</dbReference>
<evidence type="ECO:0000313" key="4">
    <source>
        <dbReference type="EMBL" id="QOQ78143.1"/>
    </source>
</evidence>
<dbReference type="AlphaFoldDB" id="A0A7M1KPL3"/>
<dbReference type="PANTHER" id="PTHR46401">
    <property type="entry name" value="GLYCOSYLTRANSFERASE WBBK-RELATED"/>
    <property type="match status" value="1"/>
</dbReference>
<dbReference type="GO" id="GO:0016757">
    <property type="term" value="F:glycosyltransferase activity"/>
    <property type="evidence" value="ECO:0007669"/>
    <property type="project" value="InterPro"/>
</dbReference>
<reference evidence="4 5" key="1">
    <citation type="submission" date="2020-10" db="EMBL/GenBank/DDBJ databases">
        <title>High quality whole genome sequence of Pseudomonas poae PMA22.</title>
        <authorList>
            <person name="Hernandez J.G."/>
            <person name="Rodriguez P."/>
            <person name="Cuevas C."/>
            <person name="de la Calle F."/>
            <person name="Galan B."/>
            <person name="Garcia J.L."/>
        </authorList>
    </citation>
    <scope>NUCLEOTIDE SEQUENCE [LARGE SCALE GENOMIC DNA]</scope>
    <source>
        <strain evidence="4 5">PMA22</strain>
    </source>
</reference>